<evidence type="ECO:0000313" key="2">
    <source>
        <dbReference type="EMBL" id="KAF2164857.1"/>
    </source>
</evidence>
<sequence>MAAYLGRRAPEDGLHVAQPGLEVLQPGLETHMKTASSSTTWHDEKTGRVDDVKQWNDIEKSKRLFGLRISTICLLLALLGAIIAAILAGILASKTHCKAATTSSNAPTITTTITASGSPTGSAVVSECSSQAGQDWISPLSHLKYTRTCNTFLNSSLEDYQNLFTAYQSSLDTCVAMCDSYNYWTNSTNVTVAVWNWKGKTDQTPGICWCVHVEGDYTMSKIDGQDSALRVGTFDSDAIPS</sequence>
<dbReference type="GeneID" id="54566498"/>
<keyword evidence="3" id="KW-1185">Reference proteome</keyword>
<reference evidence="2" key="1">
    <citation type="journal article" date="2020" name="Stud. Mycol.">
        <title>101 Dothideomycetes genomes: a test case for predicting lifestyles and emergence of pathogens.</title>
        <authorList>
            <person name="Haridas S."/>
            <person name="Albert R."/>
            <person name="Binder M."/>
            <person name="Bloem J."/>
            <person name="Labutti K."/>
            <person name="Salamov A."/>
            <person name="Andreopoulos B."/>
            <person name="Baker S."/>
            <person name="Barry K."/>
            <person name="Bills G."/>
            <person name="Bluhm B."/>
            <person name="Cannon C."/>
            <person name="Castanera R."/>
            <person name="Culley D."/>
            <person name="Daum C."/>
            <person name="Ezra D."/>
            <person name="Gonzalez J."/>
            <person name="Henrissat B."/>
            <person name="Kuo A."/>
            <person name="Liang C."/>
            <person name="Lipzen A."/>
            <person name="Lutzoni F."/>
            <person name="Magnuson J."/>
            <person name="Mondo S."/>
            <person name="Nolan M."/>
            <person name="Ohm R."/>
            <person name="Pangilinan J."/>
            <person name="Park H.-J."/>
            <person name="Ramirez L."/>
            <person name="Alfaro M."/>
            <person name="Sun H."/>
            <person name="Tritt A."/>
            <person name="Yoshinaga Y."/>
            <person name="Zwiers L.-H."/>
            <person name="Turgeon B."/>
            <person name="Goodwin S."/>
            <person name="Spatafora J."/>
            <person name="Crous P."/>
            <person name="Grigoriev I."/>
        </authorList>
    </citation>
    <scope>NUCLEOTIDE SEQUENCE</scope>
    <source>
        <strain evidence="2">ATCC 36951</strain>
    </source>
</reference>
<feature type="transmembrane region" description="Helical" evidence="1">
    <location>
        <begin position="69"/>
        <end position="92"/>
    </location>
</feature>
<dbReference type="Proteomes" id="UP000799537">
    <property type="component" value="Unassembled WGS sequence"/>
</dbReference>
<evidence type="ECO:0000256" key="1">
    <source>
        <dbReference type="SAM" id="Phobius"/>
    </source>
</evidence>
<keyword evidence="1" id="KW-1133">Transmembrane helix</keyword>
<proteinExistence type="predicted"/>
<dbReference type="RefSeq" id="XP_033665746.1">
    <property type="nucleotide sequence ID" value="XM_033813226.1"/>
</dbReference>
<dbReference type="EMBL" id="ML993602">
    <property type="protein sequence ID" value="KAF2164857.1"/>
    <property type="molecule type" value="Genomic_DNA"/>
</dbReference>
<dbReference type="AlphaFoldDB" id="A0A6A6CCD4"/>
<accession>A0A6A6CCD4</accession>
<evidence type="ECO:0000313" key="3">
    <source>
        <dbReference type="Proteomes" id="UP000799537"/>
    </source>
</evidence>
<keyword evidence="1" id="KW-0472">Membrane</keyword>
<name>A0A6A6CCD4_ZASCE</name>
<organism evidence="2 3">
    <name type="scientific">Zasmidium cellare ATCC 36951</name>
    <dbReference type="NCBI Taxonomy" id="1080233"/>
    <lineage>
        <taxon>Eukaryota</taxon>
        <taxon>Fungi</taxon>
        <taxon>Dikarya</taxon>
        <taxon>Ascomycota</taxon>
        <taxon>Pezizomycotina</taxon>
        <taxon>Dothideomycetes</taxon>
        <taxon>Dothideomycetidae</taxon>
        <taxon>Mycosphaerellales</taxon>
        <taxon>Mycosphaerellaceae</taxon>
        <taxon>Zasmidium</taxon>
    </lineage>
</organism>
<gene>
    <name evidence="2" type="ORF">M409DRAFT_56226</name>
</gene>
<protein>
    <submittedName>
        <fullName evidence="2">Uncharacterized protein</fullName>
    </submittedName>
</protein>
<keyword evidence="1" id="KW-0812">Transmembrane</keyword>